<evidence type="ECO:0000313" key="2">
    <source>
        <dbReference type="EMBL" id="MDI9864325.1"/>
    </source>
</evidence>
<reference evidence="2 3" key="1">
    <citation type="submission" date="2023-05" db="EMBL/GenBank/DDBJ databases">
        <title>Novel species of genus Flectobacillus isolated from stream in China.</title>
        <authorList>
            <person name="Lu H."/>
        </authorList>
    </citation>
    <scope>NUCLEOTIDE SEQUENCE [LARGE SCALE GENOMIC DNA]</scope>
    <source>
        <strain evidence="2 3">DC10W</strain>
    </source>
</reference>
<evidence type="ECO:0000313" key="3">
    <source>
        <dbReference type="Proteomes" id="UP001236569"/>
    </source>
</evidence>
<name>A0ABT6YL97_9BACT</name>
<dbReference type="RefSeq" id="WP_283369527.1">
    <property type="nucleotide sequence ID" value="NZ_JASHID010000005.1"/>
</dbReference>
<keyword evidence="1" id="KW-0812">Transmembrane</keyword>
<feature type="transmembrane region" description="Helical" evidence="1">
    <location>
        <begin position="23"/>
        <end position="43"/>
    </location>
</feature>
<protein>
    <recommendedName>
        <fullName evidence="4">EpsG family protein</fullName>
    </recommendedName>
</protein>
<accession>A0ABT6YL97</accession>
<feature type="transmembrane region" description="Helical" evidence="1">
    <location>
        <begin position="354"/>
        <end position="380"/>
    </location>
</feature>
<feature type="transmembrane region" description="Helical" evidence="1">
    <location>
        <begin position="162"/>
        <end position="186"/>
    </location>
</feature>
<keyword evidence="3" id="KW-1185">Reference proteome</keyword>
<keyword evidence="1" id="KW-1133">Transmembrane helix</keyword>
<feature type="transmembrane region" description="Helical" evidence="1">
    <location>
        <begin position="302"/>
        <end position="324"/>
    </location>
</feature>
<feature type="transmembrane region" description="Helical" evidence="1">
    <location>
        <begin position="330"/>
        <end position="347"/>
    </location>
</feature>
<feature type="transmembrane region" description="Helical" evidence="1">
    <location>
        <begin position="273"/>
        <end position="295"/>
    </location>
</feature>
<organism evidence="2 3">
    <name type="scientific">Flectobacillus longus</name>
    <dbReference type="NCBI Taxonomy" id="2984207"/>
    <lineage>
        <taxon>Bacteria</taxon>
        <taxon>Pseudomonadati</taxon>
        <taxon>Bacteroidota</taxon>
        <taxon>Cytophagia</taxon>
        <taxon>Cytophagales</taxon>
        <taxon>Flectobacillaceae</taxon>
        <taxon>Flectobacillus</taxon>
    </lineage>
</organism>
<comment type="caution">
    <text evidence="2">The sequence shown here is derived from an EMBL/GenBank/DDBJ whole genome shotgun (WGS) entry which is preliminary data.</text>
</comment>
<evidence type="ECO:0008006" key="4">
    <source>
        <dbReference type="Google" id="ProtNLM"/>
    </source>
</evidence>
<evidence type="ECO:0000256" key="1">
    <source>
        <dbReference type="SAM" id="Phobius"/>
    </source>
</evidence>
<keyword evidence="1" id="KW-0472">Membrane</keyword>
<gene>
    <name evidence="2" type="ORF">QM480_08310</name>
</gene>
<feature type="transmembrane region" description="Helical" evidence="1">
    <location>
        <begin position="134"/>
        <end position="156"/>
    </location>
</feature>
<feature type="transmembrane region" description="Helical" evidence="1">
    <location>
        <begin position="103"/>
        <end position="122"/>
    </location>
</feature>
<dbReference type="Proteomes" id="UP001236569">
    <property type="component" value="Unassembled WGS sequence"/>
</dbReference>
<proteinExistence type="predicted"/>
<dbReference type="EMBL" id="JASHID010000005">
    <property type="protein sequence ID" value="MDI9864325.1"/>
    <property type="molecule type" value="Genomic_DNA"/>
</dbReference>
<feature type="transmembrane region" description="Helical" evidence="1">
    <location>
        <begin position="223"/>
        <end position="245"/>
    </location>
</feature>
<sequence>MTLISTINRLENRLSQAFSSSTWLYKILLISIIISTLSAFPRYDYIYEFQNLRKGPHGAWGILCMRSANLMDSSILADGDSHTRKLTFRLVLPILLKLFHQNVWYVVVLQTLLGTFMMYLIAKIIYQLTSNKLTTFYFTLATTSIYFGISAFWELGGFGDSFAYGMLIIAMYYRNPIIIFGAITIASWTDERGFIAGGYVLFWWLCRNSIETKMGIKDILNNIFSKQTFAIIASWIGYILLRVWLTKYYNLDVDTHQIGGFMLGPEHSSSIGLGLWTSLEGFWIFILLTGIIMIGNWNEMRIVFWGYSCLIIFLCLTSCMVSDINRSISYGYPLILLGMVFLTKYLTKKELHYFTALIAVICLIHPLLMTFGSNLVVWAYPLPYQMIIFFFR</sequence>